<feature type="transmembrane region" description="Helical" evidence="1">
    <location>
        <begin position="140"/>
        <end position="160"/>
    </location>
</feature>
<proteinExistence type="predicted"/>
<keyword evidence="1" id="KW-0812">Transmembrane</keyword>
<comment type="caution">
    <text evidence="3">The sequence shown here is derived from an EMBL/GenBank/DDBJ whole genome shotgun (WGS) entry which is preliminary data.</text>
</comment>
<evidence type="ECO:0000256" key="1">
    <source>
        <dbReference type="SAM" id="Phobius"/>
    </source>
</evidence>
<dbReference type="Proteomes" id="UP000233425">
    <property type="component" value="Unassembled WGS sequence"/>
</dbReference>
<feature type="domain" description="Zinc-ribbon" evidence="2">
    <location>
        <begin position="2"/>
        <end position="24"/>
    </location>
</feature>
<dbReference type="RefSeq" id="WP_101029412.1">
    <property type="nucleotide sequence ID" value="NZ_CABMMZ010000069.1"/>
</dbReference>
<dbReference type="EMBL" id="NNSR01000069">
    <property type="protein sequence ID" value="PKD27696.1"/>
    <property type="molecule type" value="Genomic_DNA"/>
</dbReference>
<dbReference type="Gene3D" id="2.20.28.30">
    <property type="entry name" value="RNA polymerase ii, chain L"/>
    <property type="match status" value="1"/>
</dbReference>
<gene>
    <name evidence="3" type="ORF">RBATCC27255_01460</name>
</gene>
<feature type="transmembrane region" description="Helical" evidence="1">
    <location>
        <begin position="172"/>
        <end position="191"/>
    </location>
</feature>
<organism evidence="3 4">
    <name type="scientific">Ruminococcus bromii</name>
    <dbReference type="NCBI Taxonomy" id="40518"/>
    <lineage>
        <taxon>Bacteria</taxon>
        <taxon>Bacillati</taxon>
        <taxon>Bacillota</taxon>
        <taxon>Clostridia</taxon>
        <taxon>Eubacteriales</taxon>
        <taxon>Oscillospiraceae</taxon>
        <taxon>Ruminococcus</taxon>
    </lineage>
</organism>
<evidence type="ECO:0000313" key="3">
    <source>
        <dbReference type="EMBL" id="PKD27696.1"/>
    </source>
</evidence>
<keyword evidence="1" id="KW-1133">Transmembrane helix</keyword>
<evidence type="ECO:0000259" key="2">
    <source>
        <dbReference type="Pfam" id="PF13240"/>
    </source>
</evidence>
<keyword evidence="1" id="KW-0472">Membrane</keyword>
<sequence>MFCSNCGEKIEDSSSFCKNCGAKITNNDKTERVQLKCKECGGVMTADSSNKTLHCPYCGSSEVIVYGDAVEVERIRNDTYKEMEYKKWEREDEKERKAEKKKADEAYRKSGFGVVAIIGAIICGIIAMGEFSQLRYSSRLLIDAIISALQTILFVSSVLFRKGVIKSPTQSLPTILTLVGLILIIPFVVFAY</sequence>
<dbReference type="AlphaFoldDB" id="A0A2N0UL38"/>
<name>A0A2N0UL38_9FIRM</name>
<dbReference type="InterPro" id="IPR026870">
    <property type="entry name" value="Zinc_ribbon_dom"/>
</dbReference>
<accession>A0A2N0UL38</accession>
<feature type="transmembrane region" description="Helical" evidence="1">
    <location>
        <begin position="110"/>
        <end position="128"/>
    </location>
</feature>
<dbReference type="Pfam" id="PF13240">
    <property type="entry name" value="Zn_Ribbon_1"/>
    <property type="match status" value="1"/>
</dbReference>
<protein>
    <submittedName>
        <fullName evidence="3">Putative membrane protein</fullName>
    </submittedName>
</protein>
<keyword evidence="4" id="KW-1185">Reference proteome</keyword>
<evidence type="ECO:0000313" key="4">
    <source>
        <dbReference type="Proteomes" id="UP000233425"/>
    </source>
</evidence>
<reference evidence="3" key="1">
    <citation type="journal article" date="2018" name="Environ. Microbiol.">
        <title>Sporulation capability and amylosome conservation among diverse human colonic and rumen isolates of the keystone starch-degrader Ruminococcus bromii.</title>
        <authorList>
            <person name="Mukhopadhya I."/>
            <person name="Morais S."/>
            <person name="Laverde-Gomez J."/>
            <person name="Sheridan P.O."/>
            <person name="Walker A.W."/>
            <person name="Kelly W."/>
            <person name="Klieve A.V."/>
            <person name="Ouwerkerk D."/>
            <person name="Duncan S.H."/>
            <person name="Louis P."/>
            <person name="Koropatkin N."/>
            <person name="Cockburn D."/>
            <person name="Kibler R."/>
            <person name="Cooper P.J."/>
            <person name="Sandoval C."/>
            <person name="Crost E."/>
            <person name="Juge N."/>
            <person name="Bayer E.A."/>
            <person name="Flint H.J."/>
        </authorList>
    </citation>
    <scope>NUCLEOTIDE SEQUENCE [LARGE SCALE GENOMIC DNA]</scope>
    <source>
        <strain evidence="3">ATCC 27255</strain>
    </source>
</reference>